<keyword evidence="2" id="KW-1185">Reference proteome</keyword>
<dbReference type="KEGG" id="eke:EK0264_14845"/>
<proteinExistence type="predicted"/>
<dbReference type="AlphaFoldDB" id="A0A7L4YQ90"/>
<gene>
    <name evidence="1" type="ORF">EK0264_14845</name>
</gene>
<name>A0A7L4YQ90_9ACTN</name>
<sequence>MDEDGVLRKWALAVELGARGRYGQAYTVLEPLLDSDDPHHDALASSVLASHRRQVCDHEAARALDQSAIDRWEQAGLDTDWQYADLVVGRAADAIGMGELDDAREWLAAADAVIGEGGYLRCAVRAGWVRGELAMAQGEPDDAALELEALAPLLDDLRSDRHRCKSRMLLAATYEQSSPEHATELLEKVLSTAKARCWHSLMWPSAYVLGRIAGEGDDRDDYYDAASAIVQTIALDLSPLDASRFVAAVPAELRGED</sequence>
<dbReference type="Proteomes" id="UP000463857">
    <property type="component" value="Chromosome"/>
</dbReference>
<protein>
    <recommendedName>
        <fullName evidence="3">Tetratricopeptide repeat protein</fullName>
    </recommendedName>
</protein>
<dbReference type="OrthoDB" id="4377297at2"/>
<reference evidence="1 2" key="1">
    <citation type="journal article" date="2018" name="Int. J. Syst. Evol. Microbiol.">
        <title>Epidermidibacterium keratini gen. nov., sp. nov., a member of the family Sporichthyaceae, isolated from keratin epidermis.</title>
        <authorList>
            <person name="Lee D.G."/>
            <person name="Trujillo M.E."/>
            <person name="Kang S."/>
            <person name="Nam J.J."/>
            <person name="Kim Y.J."/>
        </authorList>
    </citation>
    <scope>NUCLEOTIDE SEQUENCE [LARGE SCALE GENOMIC DNA]</scope>
    <source>
        <strain evidence="1 2">EPI-7</strain>
    </source>
</reference>
<dbReference type="EMBL" id="CP047156">
    <property type="protein sequence ID" value="QHC01441.1"/>
    <property type="molecule type" value="Genomic_DNA"/>
</dbReference>
<dbReference type="SUPFAM" id="SSF48452">
    <property type="entry name" value="TPR-like"/>
    <property type="match status" value="1"/>
</dbReference>
<dbReference type="InParanoid" id="A0A7L4YQ90"/>
<dbReference type="RefSeq" id="WP_159546576.1">
    <property type="nucleotide sequence ID" value="NZ_CP047156.1"/>
</dbReference>
<accession>A0A7L4YQ90</accession>
<dbReference type="InterPro" id="IPR011990">
    <property type="entry name" value="TPR-like_helical_dom_sf"/>
</dbReference>
<evidence type="ECO:0008006" key="3">
    <source>
        <dbReference type="Google" id="ProtNLM"/>
    </source>
</evidence>
<evidence type="ECO:0000313" key="2">
    <source>
        <dbReference type="Proteomes" id="UP000463857"/>
    </source>
</evidence>
<dbReference type="Gene3D" id="1.25.40.10">
    <property type="entry name" value="Tetratricopeptide repeat domain"/>
    <property type="match status" value="1"/>
</dbReference>
<evidence type="ECO:0000313" key="1">
    <source>
        <dbReference type="EMBL" id="QHC01441.1"/>
    </source>
</evidence>
<organism evidence="1 2">
    <name type="scientific">Epidermidibacterium keratini</name>
    <dbReference type="NCBI Taxonomy" id="1891644"/>
    <lineage>
        <taxon>Bacteria</taxon>
        <taxon>Bacillati</taxon>
        <taxon>Actinomycetota</taxon>
        <taxon>Actinomycetes</taxon>
        <taxon>Sporichthyales</taxon>
        <taxon>Sporichthyaceae</taxon>
        <taxon>Epidermidibacterium</taxon>
    </lineage>
</organism>